<feature type="transmembrane region" description="Helical" evidence="2">
    <location>
        <begin position="50"/>
        <end position="71"/>
    </location>
</feature>
<feature type="transmembrane region" description="Helical" evidence="2">
    <location>
        <begin position="340"/>
        <end position="359"/>
    </location>
</feature>
<sequence length="437" mass="48026">MATSALLVPVYALDLARRHGAVLLCVYAAGTLLHELLIRLMVWLNGVDRVAALAGLSVSILVTLTTTILMFHLLRPALPTLDAELLPPRRRANAPGGFAERERRVVDAVAMAILPFLLFYSAWGLFVEEFREYSITVGNTHGILGFEGLTDVDAMGLPMAVALASLAGRVLLEKLYARSRNVWLGVLTALFEANWMFFAVFSVSQLTGDAAAWVGDRVVVAEMRGAGEDALGWLAAATSLPLDSGFAAVVRGAGELWPHLKEGLVEPLLWLTIVAVVFGAEIDRAEALFRRGGRAERVRRAAARLPELVRGVGRFAGRDLREKYTPFLNAFRFILRVSPVFYLSFCLYYGVLELGFAWLERGVYRLVGPHEFLAWWWQWLGPIDFAVSALHEILRVCLLAATFEVTLRRLGQHSVGRRARRAVPGPPERAGAGAPSA</sequence>
<feature type="transmembrane region" description="Helical" evidence="2">
    <location>
        <begin position="184"/>
        <end position="203"/>
    </location>
</feature>
<accession>A0A368T2D2</accession>
<proteinExistence type="predicted"/>
<dbReference type="EMBL" id="QEIN01000157">
    <property type="protein sequence ID" value="RCV54922.1"/>
    <property type="molecule type" value="Genomic_DNA"/>
</dbReference>
<gene>
    <name evidence="3" type="ORF">DEF24_18635</name>
</gene>
<protein>
    <submittedName>
        <fullName evidence="3">Uncharacterized protein</fullName>
    </submittedName>
</protein>
<keyword evidence="2" id="KW-0812">Transmembrane</keyword>
<evidence type="ECO:0000313" key="4">
    <source>
        <dbReference type="Proteomes" id="UP000253318"/>
    </source>
</evidence>
<reference evidence="3 4" key="1">
    <citation type="submission" date="2018-04" db="EMBL/GenBank/DDBJ databases">
        <title>Novel actinobacteria from marine sediment.</title>
        <authorList>
            <person name="Ng Z.Y."/>
            <person name="Tan G.Y.A."/>
        </authorList>
    </citation>
    <scope>NUCLEOTIDE SEQUENCE [LARGE SCALE GENOMIC DNA]</scope>
    <source>
        <strain evidence="3 4">TPS81</strain>
    </source>
</reference>
<evidence type="ECO:0000313" key="3">
    <source>
        <dbReference type="EMBL" id="RCV54922.1"/>
    </source>
</evidence>
<keyword evidence="4" id="KW-1185">Reference proteome</keyword>
<dbReference type="RefSeq" id="WP_114399837.1">
    <property type="nucleotide sequence ID" value="NZ_QEIM01000158.1"/>
</dbReference>
<dbReference type="AlphaFoldDB" id="A0A368T2D2"/>
<feature type="transmembrane region" description="Helical" evidence="2">
    <location>
        <begin position="268"/>
        <end position="289"/>
    </location>
</feature>
<keyword evidence="2" id="KW-1133">Transmembrane helix</keyword>
<dbReference type="OrthoDB" id="3804146at2"/>
<keyword evidence="2" id="KW-0472">Membrane</keyword>
<name>A0A368T2D2_9ACTN</name>
<feature type="compositionally biased region" description="Low complexity" evidence="1">
    <location>
        <begin position="428"/>
        <end position="437"/>
    </location>
</feature>
<organism evidence="3 4">
    <name type="scientific">Marinitenerispora sediminis</name>
    <dbReference type="NCBI Taxonomy" id="1931232"/>
    <lineage>
        <taxon>Bacteria</taxon>
        <taxon>Bacillati</taxon>
        <taxon>Actinomycetota</taxon>
        <taxon>Actinomycetes</taxon>
        <taxon>Streptosporangiales</taxon>
        <taxon>Nocardiopsidaceae</taxon>
        <taxon>Marinitenerispora</taxon>
    </lineage>
</organism>
<dbReference type="Proteomes" id="UP000253318">
    <property type="component" value="Unassembled WGS sequence"/>
</dbReference>
<evidence type="ECO:0000256" key="1">
    <source>
        <dbReference type="SAM" id="MobiDB-lite"/>
    </source>
</evidence>
<feature type="region of interest" description="Disordered" evidence="1">
    <location>
        <begin position="418"/>
        <end position="437"/>
    </location>
</feature>
<feature type="transmembrane region" description="Helical" evidence="2">
    <location>
        <begin position="105"/>
        <end position="126"/>
    </location>
</feature>
<feature type="transmembrane region" description="Helical" evidence="2">
    <location>
        <begin position="21"/>
        <end position="44"/>
    </location>
</feature>
<comment type="caution">
    <text evidence="3">The sequence shown here is derived from an EMBL/GenBank/DDBJ whole genome shotgun (WGS) entry which is preliminary data.</text>
</comment>
<evidence type="ECO:0000256" key="2">
    <source>
        <dbReference type="SAM" id="Phobius"/>
    </source>
</evidence>